<dbReference type="GO" id="GO:0003700">
    <property type="term" value="F:DNA-binding transcription factor activity"/>
    <property type="evidence" value="ECO:0007669"/>
    <property type="project" value="TreeGrafter"/>
</dbReference>
<dbReference type="InterPro" id="IPR018490">
    <property type="entry name" value="cNMP-bd_dom_sf"/>
</dbReference>
<evidence type="ECO:0000313" key="3">
    <source>
        <dbReference type="Proteomes" id="UP000502706"/>
    </source>
</evidence>
<dbReference type="InterPro" id="IPR014710">
    <property type="entry name" value="RmlC-like_jellyroll"/>
</dbReference>
<dbReference type="SUPFAM" id="SSF51206">
    <property type="entry name" value="cAMP-binding domain-like"/>
    <property type="match status" value="1"/>
</dbReference>
<dbReference type="InterPro" id="IPR050397">
    <property type="entry name" value="Env_Response_Regulators"/>
</dbReference>
<accession>A0A6G8PUW9</accession>
<dbReference type="Gene3D" id="2.60.120.10">
    <property type="entry name" value="Jelly Rolls"/>
    <property type="match status" value="1"/>
</dbReference>
<keyword evidence="3" id="KW-1185">Reference proteome</keyword>
<evidence type="ECO:0000313" key="2">
    <source>
        <dbReference type="EMBL" id="QIN77805.1"/>
    </source>
</evidence>
<reference evidence="2 3" key="1">
    <citation type="submission" date="2019-10" db="EMBL/GenBank/DDBJ databases">
        <title>Rubrobacter sp nov SCSIO 52915 isolated from a deep-sea sediment in the South China Sea.</title>
        <authorList>
            <person name="Chen R.W."/>
        </authorList>
    </citation>
    <scope>NUCLEOTIDE SEQUENCE [LARGE SCALE GENOMIC DNA]</scope>
    <source>
        <strain evidence="2 3">SCSIO 52915</strain>
    </source>
</reference>
<protein>
    <submittedName>
        <fullName evidence="2">Cyclic nucleotide-binding domain-containing protein</fullName>
    </submittedName>
</protein>
<dbReference type="AlphaFoldDB" id="A0A6G8PUW9"/>
<organism evidence="2 3">
    <name type="scientific">Rubrobacter marinus</name>
    <dbReference type="NCBI Taxonomy" id="2653852"/>
    <lineage>
        <taxon>Bacteria</taxon>
        <taxon>Bacillati</taxon>
        <taxon>Actinomycetota</taxon>
        <taxon>Rubrobacteria</taxon>
        <taxon>Rubrobacterales</taxon>
        <taxon>Rubrobacteraceae</taxon>
        <taxon>Rubrobacter</taxon>
    </lineage>
</organism>
<dbReference type="Pfam" id="PF00027">
    <property type="entry name" value="cNMP_binding"/>
    <property type="match status" value="1"/>
</dbReference>
<dbReference type="InterPro" id="IPR000595">
    <property type="entry name" value="cNMP-bd_dom"/>
</dbReference>
<proteinExistence type="predicted"/>
<dbReference type="EMBL" id="CP045121">
    <property type="protein sequence ID" value="QIN77805.1"/>
    <property type="molecule type" value="Genomic_DNA"/>
</dbReference>
<gene>
    <name evidence="2" type="ORF">GBA65_03925</name>
</gene>
<feature type="domain" description="Cyclic nucleotide-binding" evidence="1">
    <location>
        <begin position="21"/>
        <end position="120"/>
    </location>
</feature>
<dbReference type="SMART" id="SM00100">
    <property type="entry name" value="cNMP"/>
    <property type="match status" value="1"/>
</dbReference>
<dbReference type="PROSITE" id="PS50042">
    <property type="entry name" value="CNMP_BINDING_3"/>
    <property type="match status" value="1"/>
</dbReference>
<dbReference type="Proteomes" id="UP000502706">
    <property type="component" value="Chromosome"/>
</dbReference>
<name>A0A6G8PUW9_9ACTN</name>
<sequence length="182" mass="19938">MDDLEPGRRANVQPTLETLPLFRSLTPEERSELESLLEPASFAEGEDLITEGGPEEHLYALTSGEVEVHKEVVPGRRQHLATMRAPTVVGEMGLMTTPKATATVTAKSDTAGWRLPRAAFLEKLDAGSVAAHKVAYEIGRTIAGRMADTDEAVARIVARLDDASSDRDFEVFGDKLMRDWSF</sequence>
<dbReference type="CDD" id="cd00038">
    <property type="entry name" value="CAP_ED"/>
    <property type="match status" value="1"/>
</dbReference>
<dbReference type="KEGG" id="rmar:GBA65_03925"/>
<dbReference type="PANTHER" id="PTHR24567">
    <property type="entry name" value="CRP FAMILY TRANSCRIPTIONAL REGULATORY PROTEIN"/>
    <property type="match status" value="1"/>
</dbReference>
<dbReference type="PANTHER" id="PTHR24567:SF74">
    <property type="entry name" value="HTH-TYPE TRANSCRIPTIONAL REGULATOR ARCR"/>
    <property type="match status" value="1"/>
</dbReference>
<evidence type="ECO:0000259" key="1">
    <source>
        <dbReference type="PROSITE" id="PS50042"/>
    </source>
</evidence>
<dbReference type="GO" id="GO:0005829">
    <property type="term" value="C:cytosol"/>
    <property type="evidence" value="ECO:0007669"/>
    <property type="project" value="TreeGrafter"/>
</dbReference>